<feature type="region of interest" description="Disordered" evidence="1">
    <location>
        <begin position="53"/>
        <end position="112"/>
    </location>
</feature>
<accession>A0AAW0G9Y5</accession>
<gene>
    <name evidence="2" type="ORF">QCA50_007414</name>
</gene>
<evidence type="ECO:0000313" key="2">
    <source>
        <dbReference type="EMBL" id="KAK7689621.1"/>
    </source>
</evidence>
<sequence length="162" mass="17335">MNSDAPLGSQGRKMMEDKLRLYLWWKGKLAERKQDGRTPFAMPSGQKSVALAASEISEALRRKDKERQARAANRRRVRGGGPSASSSSRDAGVSANSNGTSSSGHTGDNPESIAQFLASHGDNPLMGISEIDISLIDFGSEFDTHYGLVAPSQTGPCASLLR</sequence>
<dbReference type="EMBL" id="JASBNA010000008">
    <property type="protein sequence ID" value="KAK7689621.1"/>
    <property type="molecule type" value="Genomic_DNA"/>
</dbReference>
<feature type="compositionally biased region" description="Basic and acidic residues" evidence="1">
    <location>
        <begin position="58"/>
        <end position="69"/>
    </location>
</feature>
<organism evidence="2 3">
    <name type="scientific">Cerrena zonata</name>
    <dbReference type="NCBI Taxonomy" id="2478898"/>
    <lineage>
        <taxon>Eukaryota</taxon>
        <taxon>Fungi</taxon>
        <taxon>Dikarya</taxon>
        <taxon>Basidiomycota</taxon>
        <taxon>Agaricomycotina</taxon>
        <taxon>Agaricomycetes</taxon>
        <taxon>Polyporales</taxon>
        <taxon>Cerrenaceae</taxon>
        <taxon>Cerrena</taxon>
    </lineage>
</organism>
<comment type="caution">
    <text evidence="2">The sequence shown here is derived from an EMBL/GenBank/DDBJ whole genome shotgun (WGS) entry which is preliminary data.</text>
</comment>
<evidence type="ECO:0000313" key="3">
    <source>
        <dbReference type="Proteomes" id="UP001385951"/>
    </source>
</evidence>
<dbReference type="AlphaFoldDB" id="A0AAW0G9Y5"/>
<name>A0AAW0G9Y5_9APHY</name>
<evidence type="ECO:0000256" key="1">
    <source>
        <dbReference type="SAM" id="MobiDB-lite"/>
    </source>
</evidence>
<feature type="compositionally biased region" description="Low complexity" evidence="1">
    <location>
        <begin position="83"/>
        <end position="107"/>
    </location>
</feature>
<dbReference type="Proteomes" id="UP001385951">
    <property type="component" value="Unassembled WGS sequence"/>
</dbReference>
<reference evidence="2 3" key="1">
    <citation type="submission" date="2022-09" db="EMBL/GenBank/DDBJ databases">
        <authorList>
            <person name="Palmer J.M."/>
        </authorList>
    </citation>
    <scope>NUCLEOTIDE SEQUENCE [LARGE SCALE GENOMIC DNA]</scope>
    <source>
        <strain evidence="2 3">DSM 7382</strain>
    </source>
</reference>
<proteinExistence type="predicted"/>
<keyword evidence="3" id="KW-1185">Reference proteome</keyword>
<protein>
    <submittedName>
        <fullName evidence="2">Uncharacterized protein</fullName>
    </submittedName>
</protein>